<proteinExistence type="predicted"/>
<dbReference type="Pfam" id="PF18029">
    <property type="entry name" value="Glyoxalase_6"/>
    <property type="match status" value="1"/>
</dbReference>
<dbReference type="KEGG" id="mbd:MEBOL_003680"/>
<dbReference type="AlphaFoldDB" id="A0A250IG82"/>
<evidence type="ECO:0000259" key="1">
    <source>
        <dbReference type="PROSITE" id="PS51819"/>
    </source>
</evidence>
<protein>
    <submittedName>
        <fullName evidence="2">Lyase</fullName>
    </submittedName>
</protein>
<accession>A0A250IG82</accession>
<dbReference type="InterPro" id="IPR029068">
    <property type="entry name" value="Glyas_Bleomycin-R_OHBP_Dase"/>
</dbReference>
<dbReference type="InterPro" id="IPR052164">
    <property type="entry name" value="Anthracycline_SecMetBiosynth"/>
</dbReference>
<keyword evidence="3" id="KW-1185">Reference proteome</keyword>
<evidence type="ECO:0000313" key="2">
    <source>
        <dbReference type="EMBL" id="ATB30220.1"/>
    </source>
</evidence>
<dbReference type="PANTHER" id="PTHR33993">
    <property type="entry name" value="GLYOXALASE-RELATED"/>
    <property type="match status" value="1"/>
</dbReference>
<dbReference type="Proteomes" id="UP000217289">
    <property type="component" value="Chromosome"/>
</dbReference>
<keyword evidence="2" id="KW-0456">Lyase</keyword>
<evidence type="ECO:0000313" key="3">
    <source>
        <dbReference type="Proteomes" id="UP000217289"/>
    </source>
</evidence>
<reference evidence="2 3" key="1">
    <citation type="submission" date="2017-06" db="EMBL/GenBank/DDBJ databases">
        <authorList>
            <person name="Kim H.J."/>
            <person name="Triplett B.A."/>
        </authorList>
    </citation>
    <scope>NUCLEOTIDE SEQUENCE [LARGE SCALE GENOMIC DNA]</scope>
    <source>
        <strain evidence="2 3">DSM 14713</strain>
    </source>
</reference>
<dbReference type="GO" id="GO:0016829">
    <property type="term" value="F:lyase activity"/>
    <property type="evidence" value="ECO:0007669"/>
    <property type="project" value="UniProtKB-KW"/>
</dbReference>
<sequence length="136" mass="14722">MLELRVCIDVEDLERALAFYTAALGLKPGRSKGNDWAELLGATSPIDLLANPAGSTPAPGTSAVRDYRRHWTPIHLDFTVTDLEAAVQRAQAAGATLERGIQERPWGRMAHLADPFGHGLCLLEFHGQGYDALADS</sequence>
<dbReference type="SUPFAM" id="SSF54593">
    <property type="entry name" value="Glyoxalase/Bleomycin resistance protein/Dihydroxybiphenyl dioxygenase"/>
    <property type="match status" value="1"/>
</dbReference>
<dbReference type="EMBL" id="CP022163">
    <property type="protein sequence ID" value="ATB30220.1"/>
    <property type="molecule type" value="Genomic_DNA"/>
</dbReference>
<dbReference type="Gene3D" id="3.10.180.10">
    <property type="entry name" value="2,3-Dihydroxybiphenyl 1,2-Dioxygenase, domain 1"/>
    <property type="match status" value="1"/>
</dbReference>
<dbReference type="InterPro" id="IPR041581">
    <property type="entry name" value="Glyoxalase_6"/>
</dbReference>
<feature type="domain" description="VOC" evidence="1">
    <location>
        <begin position="1"/>
        <end position="125"/>
    </location>
</feature>
<dbReference type="PROSITE" id="PS51819">
    <property type="entry name" value="VOC"/>
    <property type="match status" value="1"/>
</dbReference>
<gene>
    <name evidence="2" type="ORF">MEBOL_003680</name>
</gene>
<name>A0A250IG82_9BACT</name>
<dbReference type="InterPro" id="IPR037523">
    <property type="entry name" value="VOC_core"/>
</dbReference>
<organism evidence="2 3">
    <name type="scientific">Melittangium boletus DSM 14713</name>
    <dbReference type="NCBI Taxonomy" id="1294270"/>
    <lineage>
        <taxon>Bacteria</taxon>
        <taxon>Pseudomonadati</taxon>
        <taxon>Myxococcota</taxon>
        <taxon>Myxococcia</taxon>
        <taxon>Myxococcales</taxon>
        <taxon>Cystobacterineae</taxon>
        <taxon>Archangiaceae</taxon>
        <taxon>Melittangium</taxon>
    </lineage>
</organism>
<dbReference type="OrthoDB" id="5522469at2"/>
<dbReference type="RefSeq" id="WP_095978691.1">
    <property type="nucleotide sequence ID" value="NZ_CP022163.1"/>
</dbReference>